<dbReference type="Pfam" id="PF00378">
    <property type="entry name" value="ECH_1"/>
    <property type="match status" value="1"/>
</dbReference>
<comment type="caution">
    <text evidence="14">The sequence shown here is derived from an EMBL/GenBank/DDBJ whole genome shotgun (WGS) entry which is preliminary data.</text>
</comment>
<comment type="subcellular location">
    <subcellularLocation>
        <location evidence="1">Peroxisome</location>
    </subcellularLocation>
</comment>
<comment type="pathway">
    <text evidence="2">Lipid metabolism; fatty acid beta-oxidation.</text>
</comment>
<dbReference type="Proteomes" id="UP001497497">
    <property type="component" value="Unassembled WGS sequence"/>
</dbReference>
<keyword evidence="15" id="KW-1185">Reference proteome</keyword>
<evidence type="ECO:0000256" key="8">
    <source>
        <dbReference type="ARBA" id="ARBA00023235"/>
    </source>
</evidence>
<dbReference type="GO" id="GO:0006631">
    <property type="term" value="P:fatty acid metabolic process"/>
    <property type="evidence" value="ECO:0007669"/>
    <property type="project" value="UniProtKB-KW"/>
</dbReference>
<dbReference type="FunFam" id="3.90.226.10:FF:000024">
    <property type="entry name" value="Delta3,5-delta2,4-dienoyl-CoA isomerase"/>
    <property type="match status" value="1"/>
</dbReference>
<dbReference type="GO" id="GO:0005777">
    <property type="term" value="C:peroxisome"/>
    <property type="evidence" value="ECO:0007669"/>
    <property type="project" value="UniProtKB-SubCell"/>
</dbReference>
<evidence type="ECO:0000256" key="5">
    <source>
        <dbReference type="ARBA" id="ARBA00022990"/>
    </source>
</evidence>
<dbReference type="PANTHER" id="PTHR43149">
    <property type="entry name" value="ENOYL-COA HYDRATASE"/>
    <property type="match status" value="1"/>
</dbReference>
<keyword evidence="6" id="KW-0443">Lipid metabolism</keyword>
<dbReference type="AlphaFoldDB" id="A0AAV2HQJ3"/>
<name>A0AAV2HQJ3_LYMST</name>
<accession>A0AAV2HQJ3</accession>
<dbReference type="InterPro" id="IPR018376">
    <property type="entry name" value="Enoyl-CoA_hyd/isom_CS"/>
</dbReference>
<evidence type="ECO:0000313" key="15">
    <source>
        <dbReference type="Proteomes" id="UP001497497"/>
    </source>
</evidence>
<evidence type="ECO:0000256" key="4">
    <source>
        <dbReference type="ARBA" id="ARBA00022832"/>
    </source>
</evidence>
<protein>
    <recommendedName>
        <fullName evidence="12">Delta(3,5)-Delta(2,4)-dienoyl-CoA isomerase, mitochondrial</fullName>
    </recommendedName>
</protein>
<dbReference type="PANTHER" id="PTHR43149:SF1">
    <property type="entry name" value="DELTA(3,5)-DELTA(2,4)-DIENOYL-COA ISOMERASE, MITOCHONDRIAL"/>
    <property type="match status" value="1"/>
</dbReference>
<evidence type="ECO:0000256" key="10">
    <source>
        <dbReference type="ARBA" id="ARBA00052809"/>
    </source>
</evidence>
<organism evidence="14 15">
    <name type="scientific">Lymnaea stagnalis</name>
    <name type="common">Great pond snail</name>
    <name type="synonym">Helix stagnalis</name>
    <dbReference type="NCBI Taxonomy" id="6523"/>
    <lineage>
        <taxon>Eukaryota</taxon>
        <taxon>Metazoa</taxon>
        <taxon>Spiralia</taxon>
        <taxon>Lophotrochozoa</taxon>
        <taxon>Mollusca</taxon>
        <taxon>Gastropoda</taxon>
        <taxon>Heterobranchia</taxon>
        <taxon>Euthyneura</taxon>
        <taxon>Panpulmonata</taxon>
        <taxon>Hygrophila</taxon>
        <taxon>Lymnaeoidea</taxon>
        <taxon>Lymnaeidae</taxon>
        <taxon>Lymnaea</taxon>
    </lineage>
</organism>
<dbReference type="Gene3D" id="3.90.226.10">
    <property type="entry name" value="2-enoyl-CoA Hydratase, Chain A, domain 1"/>
    <property type="match status" value="1"/>
</dbReference>
<evidence type="ECO:0000256" key="13">
    <source>
        <dbReference type="RuleBase" id="RU003707"/>
    </source>
</evidence>
<dbReference type="InterPro" id="IPR001753">
    <property type="entry name" value="Enoyl-CoA_hydra/iso"/>
</dbReference>
<dbReference type="PROSITE" id="PS00166">
    <property type="entry name" value="ENOYL_COA_HYDRATASE"/>
    <property type="match status" value="1"/>
</dbReference>
<evidence type="ECO:0000256" key="3">
    <source>
        <dbReference type="ARBA" id="ARBA00005254"/>
    </source>
</evidence>
<evidence type="ECO:0000313" key="14">
    <source>
        <dbReference type="EMBL" id="CAL1534596.1"/>
    </source>
</evidence>
<dbReference type="EMBL" id="CAXITT010000176">
    <property type="protein sequence ID" value="CAL1534596.1"/>
    <property type="molecule type" value="Genomic_DNA"/>
</dbReference>
<evidence type="ECO:0000256" key="9">
    <source>
        <dbReference type="ARBA" id="ARBA00051408"/>
    </source>
</evidence>
<dbReference type="FunFam" id="1.10.12.10:FF:000004">
    <property type="entry name" value="Delta3,5-delta2,4-dienoyl-CoA isomerase"/>
    <property type="match status" value="1"/>
</dbReference>
<comment type="catalytic activity">
    <reaction evidence="9">
        <text>(3E,5Z)-octadienoyl-CoA = (2E,4E)-octadienoyl-CoA</text>
        <dbReference type="Rhea" id="RHEA:45244"/>
        <dbReference type="ChEBI" id="CHEBI:62243"/>
        <dbReference type="ChEBI" id="CHEBI:85108"/>
    </reaction>
</comment>
<evidence type="ECO:0000256" key="2">
    <source>
        <dbReference type="ARBA" id="ARBA00005005"/>
    </source>
</evidence>
<dbReference type="SUPFAM" id="SSF52096">
    <property type="entry name" value="ClpP/crotonase"/>
    <property type="match status" value="1"/>
</dbReference>
<keyword evidence="8" id="KW-0413">Isomerase</keyword>
<evidence type="ECO:0000256" key="12">
    <source>
        <dbReference type="ARBA" id="ARBA00071021"/>
    </source>
</evidence>
<proteinExistence type="inferred from homology"/>
<evidence type="ECO:0000256" key="11">
    <source>
        <dbReference type="ARBA" id="ARBA00055786"/>
    </source>
</evidence>
<reference evidence="14 15" key="1">
    <citation type="submission" date="2024-04" db="EMBL/GenBank/DDBJ databases">
        <authorList>
            <consortium name="Genoscope - CEA"/>
            <person name="William W."/>
        </authorList>
    </citation>
    <scope>NUCLEOTIDE SEQUENCE [LARGE SCALE GENOMIC DNA]</scope>
</reference>
<dbReference type="Gene3D" id="1.10.12.10">
    <property type="entry name" value="Lyase 2-enoyl-coa Hydratase, Chain A, domain 2"/>
    <property type="match status" value="1"/>
</dbReference>
<comment type="catalytic activity">
    <reaction evidence="10">
        <text>(3E,5Z,8Z,11Z,14Z)-eicosapentaenoyl-CoA = (2E,4E,8Z,11Z,14Z)-eicosapentaenoyl-CoA</text>
        <dbReference type="Rhea" id="RHEA:45224"/>
        <dbReference type="ChEBI" id="CHEBI:85090"/>
        <dbReference type="ChEBI" id="CHEBI:85091"/>
    </reaction>
</comment>
<gene>
    <name evidence="14" type="ORF">GSLYS_00008556001</name>
</gene>
<dbReference type="InterPro" id="IPR045002">
    <property type="entry name" value="Ech1-like"/>
</dbReference>
<comment type="function">
    <text evidence="11">Isomerization of 3-trans,5-cis-dienoyl-CoA to 2-trans,4-trans-dienoyl-CoA.</text>
</comment>
<comment type="similarity">
    <text evidence="3 13">Belongs to the enoyl-CoA hydratase/isomerase family.</text>
</comment>
<dbReference type="CDD" id="cd06558">
    <property type="entry name" value="crotonase-like"/>
    <property type="match status" value="1"/>
</dbReference>
<evidence type="ECO:0000256" key="7">
    <source>
        <dbReference type="ARBA" id="ARBA00023140"/>
    </source>
</evidence>
<dbReference type="GO" id="GO:0005739">
    <property type="term" value="C:mitochondrion"/>
    <property type="evidence" value="ECO:0007669"/>
    <property type="project" value="TreeGrafter"/>
</dbReference>
<evidence type="ECO:0000256" key="1">
    <source>
        <dbReference type="ARBA" id="ARBA00004275"/>
    </source>
</evidence>
<keyword evidence="4" id="KW-0276">Fatty acid metabolism</keyword>
<dbReference type="InterPro" id="IPR014748">
    <property type="entry name" value="Enoyl-CoA_hydra_C"/>
</dbReference>
<keyword evidence="5" id="KW-0007">Acetylation</keyword>
<dbReference type="NCBIfam" id="NF004794">
    <property type="entry name" value="PRK06142.1"/>
    <property type="match status" value="1"/>
</dbReference>
<keyword evidence="7" id="KW-0576">Peroxisome</keyword>
<evidence type="ECO:0000256" key="6">
    <source>
        <dbReference type="ARBA" id="ARBA00023098"/>
    </source>
</evidence>
<dbReference type="InterPro" id="IPR029045">
    <property type="entry name" value="ClpP/crotonase-like_dom_sf"/>
</dbReference>
<dbReference type="GO" id="GO:0051750">
    <property type="term" value="F:delta(3,5)-delta(2,4)-dienoyl-CoA isomerase activity"/>
    <property type="evidence" value="ECO:0007669"/>
    <property type="project" value="TreeGrafter"/>
</dbReference>
<sequence>MLKNLVSNSKQMQQLIVPLISTGRDHKQFFKRILILKRTMSSTATPSYDFQTLKVTSPAEFVKQVELNRPDKRNAMNTAFWKEVLSCFNTLTNDQDCRAVVLSGAGKLFTAGLDLYENEVFKKLMASESSDSSRKAFQIGQGVRELQESFNAIEKCPKPVIAAIHGGCVGGGVDMISACDIRFCSQDAWFQIKEVDIGLAADLGTLQRFPKIIGNDGLFRELAYTCRKFHSDEAKSMGLVSRILPDKASLIDAAVELAKQIAEKSPVAVQGTKVNVVYSRDHGVYQGLDYMATWNSAMLQSEDIPKAVGASMQKQKPVFSKL</sequence>